<dbReference type="Pfam" id="PF00059">
    <property type="entry name" value="Lectin_C"/>
    <property type="match status" value="1"/>
</dbReference>
<evidence type="ECO:0000313" key="2">
    <source>
        <dbReference type="EnsemblMetazoa" id="AMIN010472-PA"/>
    </source>
</evidence>
<evidence type="ECO:0000313" key="3">
    <source>
        <dbReference type="Proteomes" id="UP000075920"/>
    </source>
</evidence>
<name>A0A182WJB8_9DIPT</name>
<dbReference type="InterPro" id="IPR016187">
    <property type="entry name" value="CTDL_fold"/>
</dbReference>
<dbReference type="EnsemblMetazoa" id="AMIN010472-RA">
    <property type="protein sequence ID" value="AMIN010472-PA"/>
    <property type="gene ID" value="AMIN010472"/>
</dbReference>
<dbReference type="InterPro" id="IPR016186">
    <property type="entry name" value="C-type_lectin-like/link_sf"/>
</dbReference>
<dbReference type="CDD" id="cd00037">
    <property type="entry name" value="CLECT"/>
    <property type="match status" value="1"/>
</dbReference>
<dbReference type="PROSITE" id="PS50041">
    <property type="entry name" value="C_TYPE_LECTIN_2"/>
    <property type="match status" value="1"/>
</dbReference>
<dbReference type="InterPro" id="IPR050111">
    <property type="entry name" value="C-type_lectin/snaclec_domain"/>
</dbReference>
<dbReference type="Gene3D" id="3.10.100.10">
    <property type="entry name" value="Mannose-Binding Protein A, subunit A"/>
    <property type="match status" value="1"/>
</dbReference>
<dbReference type="SUPFAM" id="SSF56436">
    <property type="entry name" value="C-type lectin-like"/>
    <property type="match status" value="1"/>
</dbReference>
<reference evidence="3" key="1">
    <citation type="submission" date="2013-03" db="EMBL/GenBank/DDBJ databases">
        <title>The Genome Sequence of Anopheles minimus MINIMUS1.</title>
        <authorList>
            <consortium name="The Broad Institute Genomics Platform"/>
            <person name="Neafsey D.E."/>
            <person name="Walton C."/>
            <person name="Walker B."/>
            <person name="Young S.K."/>
            <person name="Zeng Q."/>
            <person name="Gargeya S."/>
            <person name="Fitzgerald M."/>
            <person name="Haas B."/>
            <person name="Abouelleil A."/>
            <person name="Allen A.W."/>
            <person name="Alvarado L."/>
            <person name="Arachchi H.M."/>
            <person name="Berlin A.M."/>
            <person name="Chapman S.B."/>
            <person name="Gainer-Dewar J."/>
            <person name="Goldberg J."/>
            <person name="Griggs A."/>
            <person name="Gujja S."/>
            <person name="Hansen M."/>
            <person name="Howarth C."/>
            <person name="Imamovic A."/>
            <person name="Ireland A."/>
            <person name="Larimer J."/>
            <person name="McCowan C."/>
            <person name="Murphy C."/>
            <person name="Pearson M."/>
            <person name="Poon T.W."/>
            <person name="Priest M."/>
            <person name="Roberts A."/>
            <person name="Saif S."/>
            <person name="Shea T."/>
            <person name="Sisk P."/>
            <person name="Sykes S."/>
            <person name="Wortman J."/>
            <person name="Nusbaum C."/>
            <person name="Birren B."/>
        </authorList>
    </citation>
    <scope>NUCLEOTIDE SEQUENCE [LARGE SCALE GENOMIC DNA]</scope>
    <source>
        <strain evidence="3">MINIMUS1</strain>
    </source>
</reference>
<proteinExistence type="predicted"/>
<dbReference type="Proteomes" id="UP000075920">
    <property type="component" value="Unassembled WGS sequence"/>
</dbReference>
<reference evidence="2" key="2">
    <citation type="submission" date="2020-05" db="UniProtKB">
        <authorList>
            <consortium name="EnsemblMetazoa"/>
        </authorList>
    </citation>
    <scope>IDENTIFICATION</scope>
    <source>
        <strain evidence="2">MINIMUS1</strain>
    </source>
</reference>
<dbReference type="VEuPathDB" id="VectorBase:AMIN010472"/>
<dbReference type="SMART" id="SM00034">
    <property type="entry name" value="CLECT"/>
    <property type="match status" value="1"/>
</dbReference>
<keyword evidence="3" id="KW-1185">Reference proteome</keyword>
<feature type="domain" description="C-type lectin" evidence="1">
    <location>
        <begin position="58"/>
        <end position="194"/>
    </location>
</feature>
<dbReference type="PANTHER" id="PTHR22803">
    <property type="entry name" value="MANNOSE, PHOSPHOLIPASE, LECTIN RECEPTOR RELATED"/>
    <property type="match status" value="1"/>
</dbReference>
<organism evidence="2 3">
    <name type="scientific">Anopheles minimus</name>
    <dbReference type="NCBI Taxonomy" id="112268"/>
    <lineage>
        <taxon>Eukaryota</taxon>
        <taxon>Metazoa</taxon>
        <taxon>Ecdysozoa</taxon>
        <taxon>Arthropoda</taxon>
        <taxon>Hexapoda</taxon>
        <taxon>Insecta</taxon>
        <taxon>Pterygota</taxon>
        <taxon>Neoptera</taxon>
        <taxon>Endopterygota</taxon>
        <taxon>Diptera</taxon>
        <taxon>Nematocera</taxon>
        <taxon>Culicoidea</taxon>
        <taxon>Culicidae</taxon>
        <taxon>Anophelinae</taxon>
        <taxon>Anopheles</taxon>
    </lineage>
</organism>
<dbReference type="AlphaFoldDB" id="A0A182WJB8"/>
<protein>
    <submittedName>
        <fullName evidence="2">C-type lectin domain-containing protein</fullName>
    </submittedName>
</protein>
<evidence type="ECO:0000259" key="1">
    <source>
        <dbReference type="PROSITE" id="PS50041"/>
    </source>
</evidence>
<dbReference type="STRING" id="112268.A0A182WJB8"/>
<sequence>MMLENGNGGWKSAWHKSSLCSSMKCSIVTPIVSLLIVSLLYQFHTTAINEDAVSFRVLQQKSYYFGNTFRLNWHKAASFCRSLGLFLISINSQRQLDDIINYVEKSGYFRTEQNLQLWTSGNDLGEENQFIWTSTGERIMSDRWAVGEPNHATVNNCTVEQCVVLKHYGPPSPGRANYSLDDRYCQRTYYFMCESLEV</sequence>
<dbReference type="InterPro" id="IPR001304">
    <property type="entry name" value="C-type_lectin-like"/>
</dbReference>
<accession>A0A182WJB8</accession>